<reference evidence="1 2" key="1">
    <citation type="submission" date="2018-11" db="EMBL/GenBank/DDBJ databases">
        <authorList>
            <consortium name="Pathogen Informatics"/>
        </authorList>
    </citation>
    <scope>NUCLEOTIDE SEQUENCE [LARGE SCALE GENOMIC DNA]</scope>
</reference>
<dbReference type="PANTHER" id="PTHR21301">
    <property type="entry name" value="REVERSE TRANSCRIPTASE"/>
    <property type="match status" value="1"/>
</dbReference>
<evidence type="ECO:0000313" key="2">
    <source>
        <dbReference type="Proteomes" id="UP000281553"/>
    </source>
</evidence>
<evidence type="ECO:0008006" key="3">
    <source>
        <dbReference type="Google" id="ProtNLM"/>
    </source>
</evidence>
<name>A0A3P7LNL5_DIBLA</name>
<organism evidence="1 2">
    <name type="scientific">Dibothriocephalus latus</name>
    <name type="common">Fish tapeworm</name>
    <name type="synonym">Diphyllobothrium latum</name>
    <dbReference type="NCBI Taxonomy" id="60516"/>
    <lineage>
        <taxon>Eukaryota</taxon>
        <taxon>Metazoa</taxon>
        <taxon>Spiralia</taxon>
        <taxon>Lophotrochozoa</taxon>
        <taxon>Platyhelminthes</taxon>
        <taxon>Cestoda</taxon>
        <taxon>Eucestoda</taxon>
        <taxon>Diphyllobothriidea</taxon>
        <taxon>Diphyllobothriidae</taxon>
        <taxon>Dibothriocephalus</taxon>
    </lineage>
</organism>
<dbReference type="OrthoDB" id="6255016at2759"/>
<dbReference type="AlphaFoldDB" id="A0A3P7LNL5"/>
<dbReference type="EMBL" id="UYRU01069361">
    <property type="protein sequence ID" value="VDN18615.1"/>
    <property type="molecule type" value="Genomic_DNA"/>
</dbReference>
<dbReference type="PANTHER" id="PTHR21301:SF10">
    <property type="entry name" value="REVERSE TRANSCRIPTASE DOMAIN-CONTAINING PROTEIN"/>
    <property type="match status" value="1"/>
</dbReference>
<sequence length="249" mass="28263">MEYLPGTLCSPGHLLLGDAPEPAGKQSSEDFINALLPNIFRAPFSGSSNGESTEACINDFLEILCRLIILGTLRSGCLTELLLTPDNLFFDGQQAEEESTLARLKYMKRGMYPSWLILAIMLTPGVEMEKEGKAISGKDANWLAQHLKKLTEGSEHTAVSSTHFLENLKKLKITPDKTMLSFDAVSLFTSIPKELAMKVINDLLVKRYEEEEKPLKRKHVMEILEYCLITYFKFNGWIYKQVQRRKREL</sequence>
<keyword evidence="2" id="KW-1185">Reference proteome</keyword>
<dbReference type="Proteomes" id="UP000281553">
    <property type="component" value="Unassembled WGS sequence"/>
</dbReference>
<evidence type="ECO:0000313" key="1">
    <source>
        <dbReference type="EMBL" id="VDN18615.1"/>
    </source>
</evidence>
<accession>A0A3P7LNL5</accession>
<protein>
    <recommendedName>
        <fullName evidence="3">Reverse transcriptase domain-containing protein</fullName>
    </recommendedName>
</protein>
<gene>
    <name evidence="1" type="ORF">DILT_LOCUS13228</name>
</gene>
<proteinExistence type="predicted"/>